<dbReference type="Proteomes" id="UP000002630">
    <property type="component" value="Linkage Group LG05"/>
</dbReference>
<dbReference type="Gene3D" id="2.40.50.90">
    <property type="match status" value="1"/>
</dbReference>
<dbReference type="EMBL" id="FN649730">
    <property type="protein sequence ID" value="CBJ30876.1"/>
    <property type="molecule type" value="Genomic_DNA"/>
</dbReference>
<name>D7FRT5_ECTSI</name>
<dbReference type="PANTHER" id="PTHR12302">
    <property type="entry name" value="EBNA2 BINDING PROTEIN P100"/>
    <property type="match status" value="1"/>
</dbReference>
<dbReference type="GO" id="GO:0005737">
    <property type="term" value="C:cytoplasm"/>
    <property type="evidence" value="ECO:0007669"/>
    <property type="project" value="TreeGrafter"/>
</dbReference>
<organism evidence="6 7">
    <name type="scientific">Ectocarpus siliculosus</name>
    <name type="common">Brown alga</name>
    <name type="synonym">Conferva siliculosa</name>
    <dbReference type="NCBI Taxonomy" id="2880"/>
    <lineage>
        <taxon>Eukaryota</taxon>
        <taxon>Sar</taxon>
        <taxon>Stramenopiles</taxon>
        <taxon>Ochrophyta</taxon>
        <taxon>PX clade</taxon>
        <taxon>Phaeophyceae</taxon>
        <taxon>Ectocarpales</taxon>
        <taxon>Ectocarpaceae</taxon>
        <taxon>Ectocarpus</taxon>
    </lineage>
</organism>
<accession>D7FRT5</accession>
<evidence type="ECO:0000313" key="6">
    <source>
        <dbReference type="EMBL" id="CBJ30876.1"/>
    </source>
</evidence>
<keyword evidence="3" id="KW-0378">Hydrolase</keyword>
<evidence type="ECO:0000259" key="5">
    <source>
        <dbReference type="PROSITE" id="PS50830"/>
    </source>
</evidence>
<evidence type="ECO:0000313" key="7">
    <source>
        <dbReference type="Proteomes" id="UP000002630"/>
    </source>
</evidence>
<dbReference type="Pfam" id="PF00565">
    <property type="entry name" value="SNase"/>
    <property type="match status" value="1"/>
</dbReference>
<protein>
    <recommendedName>
        <fullName evidence="5">TNase-like domain-containing protein</fullName>
    </recommendedName>
</protein>
<reference evidence="6 7" key="1">
    <citation type="journal article" date="2010" name="Nature">
        <title>The Ectocarpus genome and the independent evolution of multicellularity in brown algae.</title>
        <authorList>
            <person name="Cock J.M."/>
            <person name="Sterck L."/>
            <person name="Rouze P."/>
            <person name="Scornet D."/>
            <person name="Allen A.E."/>
            <person name="Amoutzias G."/>
            <person name="Anthouard V."/>
            <person name="Artiguenave F."/>
            <person name="Aury J.M."/>
            <person name="Badger J.H."/>
            <person name="Beszteri B."/>
            <person name="Billiau K."/>
            <person name="Bonnet E."/>
            <person name="Bothwell J.H."/>
            <person name="Bowler C."/>
            <person name="Boyen C."/>
            <person name="Brownlee C."/>
            <person name="Carrano C.J."/>
            <person name="Charrier B."/>
            <person name="Cho G.Y."/>
            <person name="Coelho S.M."/>
            <person name="Collen J."/>
            <person name="Corre E."/>
            <person name="Da Silva C."/>
            <person name="Delage L."/>
            <person name="Delaroque N."/>
            <person name="Dittami S.M."/>
            <person name="Doulbeau S."/>
            <person name="Elias M."/>
            <person name="Farnham G."/>
            <person name="Gachon C.M."/>
            <person name="Gschloessl B."/>
            <person name="Heesch S."/>
            <person name="Jabbari K."/>
            <person name="Jubin C."/>
            <person name="Kawai H."/>
            <person name="Kimura K."/>
            <person name="Kloareg B."/>
            <person name="Kupper F.C."/>
            <person name="Lang D."/>
            <person name="Le Bail A."/>
            <person name="Leblanc C."/>
            <person name="Lerouge P."/>
            <person name="Lohr M."/>
            <person name="Lopez P.J."/>
            <person name="Martens C."/>
            <person name="Maumus F."/>
            <person name="Michel G."/>
            <person name="Miranda-Saavedra D."/>
            <person name="Morales J."/>
            <person name="Moreau H."/>
            <person name="Motomura T."/>
            <person name="Nagasato C."/>
            <person name="Napoli C.A."/>
            <person name="Nelson D.R."/>
            <person name="Nyvall-Collen P."/>
            <person name="Peters A.F."/>
            <person name="Pommier C."/>
            <person name="Potin P."/>
            <person name="Poulain J."/>
            <person name="Quesneville H."/>
            <person name="Read B."/>
            <person name="Rensing S.A."/>
            <person name="Ritter A."/>
            <person name="Rousvoal S."/>
            <person name="Samanta M."/>
            <person name="Samson G."/>
            <person name="Schroeder D.C."/>
            <person name="Segurens B."/>
            <person name="Strittmatter M."/>
            <person name="Tonon T."/>
            <person name="Tregear J.W."/>
            <person name="Valentin K."/>
            <person name="von Dassow P."/>
            <person name="Yamagishi T."/>
            <person name="Van de Peer Y."/>
            <person name="Wincker P."/>
        </authorList>
    </citation>
    <scope>NUCLEOTIDE SEQUENCE [LARGE SCALE GENOMIC DNA]</scope>
    <source>
        <strain evidence="7">Ec32 / CCAP1310/4</strain>
    </source>
</reference>
<feature type="compositionally biased region" description="Basic and acidic residues" evidence="4">
    <location>
        <begin position="242"/>
        <end position="252"/>
    </location>
</feature>
<dbReference type="InterPro" id="IPR035437">
    <property type="entry name" value="SNase_OB-fold_sf"/>
</dbReference>
<dbReference type="GO" id="GO:0016787">
    <property type="term" value="F:hydrolase activity"/>
    <property type="evidence" value="ECO:0007669"/>
    <property type="project" value="UniProtKB-KW"/>
</dbReference>
<dbReference type="SMART" id="SM00318">
    <property type="entry name" value="SNc"/>
    <property type="match status" value="1"/>
</dbReference>
<evidence type="ECO:0000256" key="1">
    <source>
        <dbReference type="ARBA" id="ARBA00022722"/>
    </source>
</evidence>
<dbReference type="InterPro" id="IPR016071">
    <property type="entry name" value="Staphylococal_nuclease_OB-fold"/>
</dbReference>
<gene>
    <name evidence="6" type="ORF">Esi_0219_0028</name>
</gene>
<dbReference type="InParanoid" id="D7FRT5"/>
<keyword evidence="1" id="KW-0540">Nuclease</keyword>
<dbReference type="PROSITE" id="PS50830">
    <property type="entry name" value="TNASE_3"/>
    <property type="match status" value="1"/>
</dbReference>
<evidence type="ECO:0000256" key="3">
    <source>
        <dbReference type="ARBA" id="ARBA00022801"/>
    </source>
</evidence>
<dbReference type="AlphaFoldDB" id="D7FRT5"/>
<dbReference type="eggNOG" id="ENOG502S1U4">
    <property type="taxonomic scope" value="Eukaryota"/>
</dbReference>
<dbReference type="OrthoDB" id="430293at2759"/>
<feature type="region of interest" description="Disordered" evidence="4">
    <location>
        <begin position="1"/>
        <end position="25"/>
    </location>
</feature>
<dbReference type="PANTHER" id="PTHR12302:SF3">
    <property type="entry name" value="SERINE_THREONINE-PROTEIN KINASE 31"/>
    <property type="match status" value="1"/>
</dbReference>
<sequence>MHNIKPSSTKNPNARGGEGAPALLGSTADTEFRPLPQAALYPPLEEKCKGSLSLDWQCRRASIAIFTAGMLFGCCISSPVSANIRLYRTVPDIPKSMFKNHASLNGNVVTVSDGDSIRVRHKPNIPLPLPNRDMTGKKNSEQTLQIRLYAVDCPEVAHFGNPAQPFSAEAKAFTKEALQGKPVKIKLLSMDQYNRAVCRVQYGKWPFRKDISAELLKNGLGVVYRQGGAEYDSREESLTEYEKSAKSRKEGVWSRSNGETPAQYKARIKQQRPAAA</sequence>
<keyword evidence="2" id="KW-0255">Endonuclease</keyword>
<feature type="domain" description="TNase-like" evidence="5">
    <location>
        <begin position="102"/>
        <end position="255"/>
    </location>
</feature>
<feature type="region of interest" description="Disordered" evidence="4">
    <location>
        <begin position="242"/>
        <end position="276"/>
    </location>
</feature>
<dbReference type="STRING" id="2880.D7FRT5"/>
<proteinExistence type="predicted"/>
<evidence type="ECO:0000256" key="4">
    <source>
        <dbReference type="SAM" id="MobiDB-lite"/>
    </source>
</evidence>
<dbReference type="GO" id="GO:0004519">
    <property type="term" value="F:endonuclease activity"/>
    <property type="evidence" value="ECO:0007669"/>
    <property type="project" value="UniProtKB-KW"/>
</dbReference>
<feature type="compositionally biased region" description="Polar residues" evidence="4">
    <location>
        <begin position="1"/>
        <end position="12"/>
    </location>
</feature>
<keyword evidence="7" id="KW-1185">Reference proteome</keyword>
<dbReference type="OMA" id="IYHTPGG"/>
<dbReference type="SUPFAM" id="SSF50199">
    <property type="entry name" value="Staphylococcal nuclease"/>
    <property type="match status" value="1"/>
</dbReference>
<evidence type="ECO:0000256" key="2">
    <source>
        <dbReference type="ARBA" id="ARBA00022759"/>
    </source>
</evidence>
<dbReference type="EMBL" id="FN648397">
    <property type="protein sequence ID" value="CBJ30876.1"/>
    <property type="molecule type" value="Genomic_DNA"/>
</dbReference>